<dbReference type="InterPro" id="IPR051532">
    <property type="entry name" value="Ester_Hydrolysis_Enzymes"/>
</dbReference>
<name>A0A7L5DTL1_9SPHI</name>
<evidence type="ECO:0000313" key="3">
    <source>
        <dbReference type="Proteomes" id="UP000503278"/>
    </source>
</evidence>
<gene>
    <name evidence="2" type="ORF">HH214_00460</name>
</gene>
<proteinExistence type="predicted"/>
<dbReference type="AlphaFoldDB" id="A0A7L5DTL1"/>
<dbReference type="Pfam" id="PF13472">
    <property type="entry name" value="Lipase_GDSL_2"/>
    <property type="match status" value="1"/>
</dbReference>
<dbReference type="PANTHER" id="PTHR30383">
    <property type="entry name" value="THIOESTERASE 1/PROTEASE 1/LYSOPHOSPHOLIPASE L1"/>
    <property type="match status" value="1"/>
</dbReference>
<evidence type="ECO:0000259" key="1">
    <source>
        <dbReference type="Pfam" id="PF13472"/>
    </source>
</evidence>
<evidence type="ECO:0000313" key="2">
    <source>
        <dbReference type="EMBL" id="QJD94445.1"/>
    </source>
</evidence>
<keyword evidence="2" id="KW-0378">Hydrolase</keyword>
<protein>
    <submittedName>
        <fullName evidence="2">SGNH/GDSL hydrolase family protein</fullName>
    </submittedName>
</protein>
<dbReference type="GO" id="GO:0016788">
    <property type="term" value="F:hydrolase activity, acting on ester bonds"/>
    <property type="evidence" value="ECO:0007669"/>
    <property type="project" value="UniProtKB-ARBA"/>
</dbReference>
<dbReference type="RefSeq" id="WP_169605464.1">
    <property type="nucleotide sequence ID" value="NZ_CP051682.1"/>
</dbReference>
<sequence length="257" mass="28600">MSILYRTRLFFLFACLYNCCISCKKISEIDSTTKHDSTLNAITNPIPLKVSSKLKTIVVVGSSTAAGYGASSIDSSWVNRLNSQLLNSKKARIINLGVGGFSTYNVMPTNFIPGPSRAYPAVNNNITQALSYHPDMVIINLPTNDIAYDYSDTEIMNNFKLMASLLDSSKVAYIITGTQPRNFSSLQTRKRLKTVDDELNAAFPNHVNDYLNQLSDDTWNIKPDFNSGDGVHVNNKGHKIIYQSFITFPLLLKLINL</sequence>
<dbReference type="InterPro" id="IPR013830">
    <property type="entry name" value="SGNH_hydro"/>
</dbReference>
<organism evidence="2 3">
    <name type="scientific">Mucilaginibacter robiniae</name>
    <dbReference type="NCBI Taxonomy" id="2728022"/>
    <lineage>
        <taxon>Bacteria</taxon>
        <taxon>Pseudomonadati</taxon>
        <taxon>Bacteroidota</taxon>
        <taxon>Sphingobacteriia</taxon>
        <taxon>Sphingobacteriales</taxon>
        <taxon>Sphingobacteriaceae</taxon>
        <taxon>Mucilaginibacter</taxon>
    </lineage>
</organism>
<dbReference type="Gene3D" id="3.40.50.1110">
    <property type="entry name" value="SGNH hydrolase"/>
    <property type="match status" value="1"/>
</dbReference>
<dbReference type="KEGG" id="mrob:HH214_00460"/>
<accession>A0A7L5DTL1</accession>
<dbReference type="Proteomes" id="UP000503278">
    <property type="component" value="Chromosome"/>
</dbReference>
<reference evidence="2 3" key="1">
    <citation type="submission" date="2020-04" db="EMBL/GenBank/DDBJ databases">
        <title>Genome sequencing of novel species.</title>
        <authorList>
            <person name="Heo J."/>
            <person name="Kim S.-J."/>
            <person name="Kim J.-S."/>
            <person name="Hong S.-B."/>
            <person name="Kwon S.-W."/>
        </authorList>
    </citation>
    <scope>NUCLEOTIDE SEQUENCE [LARGE SCALE GENOMIC DNA]</scope>
    <source>
        <strain evidence="2 3">F39-2</strain>
    </source>
</reference>
<feature type="domain" description="SGNH hydrolase-type esterase" evidence="1">
    <location>
        <begin position="59"/>
        <end position="240"/>
    </location>
</feature>
<dbReference type="InterPro" id="IPR036514">
    <property type="entry name" value="SGNH_hydro_sf"/>
</dbReference>
<keyword evidence="3" id="KW-1185">Reference proteome</keyword>
<dbReference type="EMBL" id="CP051682">
    <property type="protein sequence ID" value="QJD94445.1"/>
    <property type="molecule type" value="Genomic_DNA"/>
</dbReference>
<dbReference type="SUPFAM" id="SSF52266">
    <property type="entry name" value="SGNH hydrolase"/>
    <property type="match status" value="1"/>
</dbReference>
<dbReference type="CDD" id="cd00229">
    <property type="entry name" value="SGNH_hydrolase"/>
    <property type="match status" value="1"/>
</dbReference>